<evidence type="ECO:0000313" key="2">
    <source>
        <dbReference type="EMBL" id="OMP08024.1"/>
    </source>
</evidence>
<reference evidence="3" key="1">
    <citation type="submission" date="2013-09" db="EMBL/GenBank/DDBJ databases">
        <title>Corchorus olitorius genome sequencing.</title>
        <authorList>
            <person name="Alam M."/>
            <person name="Haque M.S."/>
            <person name="Islam M.S."/>
            <person name="Emdad E.M."/>
            <person name="Islam M.M."/>
            <person name="Ahmed B."/>
            <person name="Halim A."/>
            <person name="Hossen Q.M.M."/>
            <person name="Hossain M.Z."/>
            <person name="Ahmed R."/>
            <person name="Khan M.M."/>
            <person name="Islam R."/>
            <person name="Rashid M.M."/>
            <person name="Khan S.A."/>
            <person name="Rahman M.S."/>
            <person name="Alam M."/>
            <person name="Yahiya A.S."/>
            <person name="Khan M.S."/>
            <person name="Azam M.S."/>
            <person name="Haque T."/>
            <person name="Lashkar M.Z.H."/>
            <person name="Akhand A.I."/>
            <person name="Morshed G."/>
            <person name="Roy S."/>
            <person name="Uddin K.S."/>
            <person name="Rabeya T."/>
            <person name="Hossain A.S."/>
            <person name="Chowdhury A."/>
            <person name="Snigdha A.R."/>
            <person name="Mortoza M.S."/>
            <person name="Matin S.A."/>
            <person name="Hoque S.M.E."/>
            <person name="Islam M.K."/>
            <person name="Roy D.K."/>
            <person name="Haider R."/>
            <person name="Moosa M.M."/>
            <person name="Elias S.M."/>
            <person name="Hasan A.M."/>
            <person name="Jahan S."/>
            <person name="Shafiuddin M."/>
            <person name="Mahmood N."/>
            <person name="Shommy N.S."/>
        </authorList>
    </citation>
    <scope>NUCLEOTIDE SEQUENCE [LARGE SCALE GENOMIC DNA]</scope>
    <source>
        <strain evidence="3">cv. O-4</strain>
    </source>
</reference>
<dbReference type="AlphaFoldDB" id="A0A1R3KLS7"/>
<feature type="compositionally biased region" description="Polar residues" evidence="1">
    <location>
        <begin position="1"/>
        <end position="16"/>
    </location>
</feature>
<keyword evidence="3" id="KW-1185">Reference proteome</keyword>
<sequence>MGKVAQQQQIIHSPTGSKREMLREKTDLNWQWFEAKHDQQRQFQHAVGN</sequence>
<feature type="region of interest" description="Disordered" evidence="1">
    <location>
        <begin position="1"/>
        <end position="22"/>
    </location>
</feature>
<gene>
    <name evidence="2" type="ORF">COLO4_06846</name>
</gene>
<accession>A0A1R3KLS7</accession>
<evidence type="ECO:0000313" key="3">
    <source>
        <dbReference type="Proteomes" id="UP000187203"/>
    </source>
</evidence>
<organism evidence="2 3">
    <name type="scientific">Corchorus olitorius</name>
    <dbReference type="NCBI Taxonomy" id="93759"/>
    <lineage>
        <taxon>Eukaryota</taxon>
        <taxon>Viridiplantae</taxon>
        <taxon>Streptophyta</taxon>
        <taxon>Embryophyta</taxon>
        <taxon>Tracheophyta</taxon>
        <taxon>Spermatophyta</taxon>
        <taxon>Magnoliopsida</taxon>
        <taxon>eudicotyledons</taxon>
        <taxon>Gunneridae</taxon>
        <taxon>Pentapetalae</taxon>
        <taxon>rosids</taxon>
        <taxon>malvids</taxon>
        <taxon>Malvales</taxon>
        <taxon>Malvaceae</taxon>
        <taxon>Grewioideae</taxon>
        <taxon>Apeibeae</taxon>
        <taxon>Corchorus</taxon>
    </lineage>
</organism>
<dbReference type="EMBL" id="AWUE01012940">
    <property type="protein sequence ID" value="OMP08024.1"/>
    <property type="molecule type" value="Genomic_DNA"/>
</dbReference>
<comment type="caution">
    <text evidence="2">The sequence shown here is derived from an EMBL/GenBank/DDBJ whole genome shotgun (WGS) entry which is preliminary data.</text>
</comment>
<dbReference type="Proteomes" id="UP000187203">
    <property type="component" value="Unassembled WGS sequence"/>
</dbReference>
<protein>
    <submittedName>
        <fullName evidence="2">Uncharacterized protein</fullName>
    </submittedName>
</protein>
<proteinExistence type="predicted"/>
<evidence type="ECO:0000256" key="1">
    <source>
        <dbReference type="SAM" id="MobiDB-lite"/>
    </source>
</evidence>
<name>A0A1R3KLS7_9ROSI</name>